<protein>
    <submittedName>
        <fullName evidence="1">Uncharacterized protein</fullName>
    </submittedName>
</protein>
<sequence>MFWIFNPHQTQPSRRYGYTSLGSIAHSEYSIYPFWFLSSQPDCNQNPYNIANHVLKECVGYHIDIDAIPMTNDP</sequence>
<organism evidence="1">
    <name type="scientific">Candidatus Kentrum sp. TC</name>
    <dbReference type="NCBI Taxonomy" id="2126339"/>
    <lineage>
        <taxon>Bacteria</taxon>
        <taxon>Pseudomonadati</taxon>
        <taxon>Pseudomonadota</taxon>
        <taxon>Gammaproteobacteria</taxon>
        <taxon>Candidatus Kentrum</taxon>
    </lineage>
</organism>
<reference evidence="1" key="1">
    <citation type="submission" date="2019-02" db="EMBL/GenBank/DDBJ databases">
        <authorList>
            <person name="Gruber-Vodicka R. H."/>
            <person name="Seah K. B. B."/>
        </authorList>
    </citation>
    <scope>NUCLEOTIDE SEQUENCE</scope>
    <source>
        <strain evidence="1">BECK_BZ123</strain>
    </source>
</reference>
<evidence type="ECO:0000313" key="1">
    <source>
        <dbReference type="EMBL" id="VFK46459.1"/>
    </source>
</evidence>
<gene>
    <name evidence="1" type="ORF">BECKTC1821D_GA0114238_103127</name>
</gene>
<accession>A0A450YYC7</accession>
<proteinExistence type="predicted"/>
<dbReference type="EMBL" id="CAADFS010000031">
    <property type="protein sequence ID" value="VFK46459.1"/>
    <property type="molecule type" value="Genomic_DNA"/>
</dbReference>
<name>A0A450YYC7_9GAMM</name>
<dbReference type="AlphaFoldDB" id="A0A450YYC7"/>